<dbReference type="EMBL" id="UOEB01000048">
    <property type="protein sequence ID" value="VAV82902.1"/>
    <property type="molecule type" value="Genomic_DNA"/>
</dbReference>
<gene>
    <name evidence="1" type="ORF">MNBD_BACTEROID02-31</name>
</gene>
<accession>A0A3B0QRN1</accession>
<dbReference type="AlphaFoldDB" id="A0A3B0QRN1"/>
<reference evidence="1" key="1">
    <citation type="submission" date="2018-06" db="EMBL/GenBank/DDBJ databases">
        <authorList>
            <person name="Zhirakovskaya E."/>
        </authorList>
    </citation>
    <scope>NUCLEOTIDE SEQUENCE</scope>
</reference>
<dbReference type="PROSITE" id="PS51257">
    <property type="entry name" value="PROKAR_LIPOPROTEIN"/>
    <property type="match status" value="1"/>
</dbReference>
<evidence type="ECO:0000313" key="1">
    <source>
        <dbReference type="EMBL" id="VAV82902.1"/>
    </source>
</evidence>
<name>A0A3B0QRN1_9ZZZZ</name>
<evidence type="ECO:0008006" key="2">
    <source>
        <dbReference type="Google" id="ProtNLM"/>
    </source>
</evidence>
<organism evidence="1">
    <name type="scientific">hydrothermal vent metagenome</name>
    <dbReference type="NCBI Taxonomy" id="652676"/>
    <lineage>
        <taxon>unclassified sequences</taxon>
        <taxon>metagenomes</taxon>
        <taxon>ecological metagenomes</taxon>
    </lineage>
</organism>
<sequence>MKKLNVTKQMFMVATGLALILTGCSDNEPVISGVQELEQDSTEIDLSAEIDVASETMDDIAIDAYETQEASENTNGRVAAGQESYSLPDCVTITVVAEQNSREITIDFGTEGCEVRGHILKGKILLSYTRDPEAREILITKTLEDFYFNDKNIIGGKTILKQMSNENGNPQFTKTVDFTVVWPNGAEASRSGTKIREWIEGHGSGIWSDNVFEVTGNWTSTFRNGNSHSYEVVIPLRREVICRFFVSGSVDVERTNFSGVFDYGEGDCDNQATFTFDDGTVRDIILN</sequence>
<proteinExistence type="predicted"/>
<protein>
    <recommendedName>
        <fullName evidence="2">Lipoprotein</fullName>
    </recommendedName>
</protein>